<evidence type="ECO:0000313" key="2">
    <source>
        <dbReference type="EMBL" id="PYF84873.1"/>
    </source>
</evidence>
<evidence type="ECO:0000313" key="3">
    <source>
        <dbReference type="Proteomes" id="UP000247551"/>
    </source>
</evidence>
<reference evidence="2 3" key="1">
    <citation type="submission" date="2018-06" db="EMBL/GenBank/DDBJ databases">
        <title>Genomic Encyclopedia of Type Strains, Phase III (KMG-III): the genomes of soil and plant-associated and newly described type strains.</title>
        <authorList>
            <person name="Whitman W."/>
        </authorList>
    </citation>
    <scope>NUCLEOTIDE SEQUENCE [LARGE SCALE GENOMIC DNA]</scope>
    <source>
        <strain evidence="2 3">CECT 7730</strain>
    </source>
</reference>
<dbReference type="EMBL" id="QKLW01000001">
    <property type="protein sequence ID" value="PYF84873.1"/>
    <property type="molecule type" value="Genomic_DNA"/>
</dbReference>
<name>A0A318V9R8_9GAMM</name>
<organism evidence="2 3">
    <name type="scientific">Marinomonas alcarazii</name>
    <dbReference type="NCBI Taxonomy" id="491949"/>
    <lineage>
        <taxon>Bacteria</taxon>
        <taxon>Pseudomonadati</taxon>
        <taxon>Pseudomonadota</taxon>
        <taxon>Gammaproteobacteria</taxon>
        <taxon>Oceanospirillales</taxon>
        <taxon>Oceanospirillaceae</taxon>
        <taxon>Marinomonas</taxon>
    </lineage>
</organism>
<keyword evidence="3" id="KW-1185">Reference proteome</keyword>
<gene>
    <name evidence="2" type="ORF">DFP75_101915</name>
</gene>
<comment type="caution">
    <text evidence="2">The sequence shown here is derived from an EMBL/GenBank/DDBJ whole genome shotgun (WGS) entry which is preliminary data.</text>
</comment>
<accession>A0A318V9R8</accession>
<proteinExistence type="predicted"/>
<dbReference type="Proteomes" id="UP000247551">
    <property type="component" value="Unassembled WGS sequence"/>
</dbReference>
<evidence type="ECO:0000256" key="1">
    <source>
        <dbReference type="SAM" id="MobiDB-lite"/>
    </source>
</evidence>
<dbReference type="RefSeq" id="WP_110572645.1">
    <property type="nucleotide sequence ID" value="NZ_QKLW01000001.1"/>
</dbReference>
<dbReference type="AlphaFoldDB" id="A0A318V9R8"/>
<feature type="region of interest" description="Disordered" evidence="1">
    <location>
        <begin position="234"/>
        <end position="254"/>
    </location>
</feature>
<sequence length="254" mass="29443">MARKANIAREEIHQACWDLLEKNSFPNIPRLADYFLQKDGRRCSNTTFLNAITEWEETYKEHQQNELSELNDVLLPVFKRFSREVTQNIGQLLDEKSSEIEQHQIRKQEATQSGYLSLSSALVELQDAYDALASKHQKLSSEAETLKQKSALNEQRYQEVMAQNAVLNSQIKQAQKDNTELRINLAQKEVDLAKQDNRLSQLSQENQKLIEAQQESKNAKAKDEAQQWQMMAKKLDELTNSMKTMQRKDRGSKQ</sequence>
<protein>
    <submittedName>
        <fullName evidence="2">Uncharacterized protein</fullName>
    </submittedName>
</protein>